<accession>J3KY53</accession>
<feature type="domain" description="DUF1618" evidence="1">
    <location>
        <begin position="3"/>
        <end position="55"/>
    </location>
</feature>
<evidence type="ECO:0000259" key="1">
    <source>
        <dbReference type="Pfam" id="PF07762"/>
    </source>
</evidence>
<reference evidence="2" key="2">
    <citation type="submission" date="2013-04" db="UniProtKB">
        <authorList>
            <consortium name="EnsemblPlants"/>
        </authorList>
    </citation>
    <scope>IDENTIFICATION</scope>
</reference>
<dbReference type="Proteomes" id="UP000006038">
    <property type="component" value="Chromosome 1"/>
</dbReference>
<dbReference type="EnsemblPlants" id="OB01G19090.1">
    <property type="protein sequence ID" value="OB01G19090.1"/>
    <property type="gene ID" value="OB01G19090"/>
</dbReference>
<dbReference type="InterPro" id="IPR011676">
    <property type="entry name" value="DUF1618"/>
</dbReference>
<evidence type="ECO:0000313" key="3">
    <source>
        <dbReference type="Proteomes" id="UP000006038"/>
    </source>
</evidence>
<dbReference type="HOGENOM" id="CLU_2137323_0_0_1"/>
<dbReference type="PANTHER" id="PTHR33086">
    <property type="entry name" value="OS05G0468200 PROTEIN-RELATED"/>
    <property type="match status" value="1"/>
</dbReference>
<evidence type="ECO:0000313" key="2">
    <source>
        <dbReference type="EnsemblPlants" id="OB01G19090.1"/>
    </source>
</evidence>
<proteinExistence type="predicted"/>
<organism evidence="2">
    <name type="scientific">Oryza brachyantha</name>
    <name type="common">malo sina</name>
    <dbReference type="NCBI Taxonomy" id="4533"/>
    <lineage>
        <taxon>Eukaryota</taxon>
        <taxon>Viridiplantae</taxon>
        <taxon>Streptophyta</taxon>
        <taxon>Embryophyta</taxon>
        <taxon>Tracheophyta</taxon>
        <taxon>Spermatophyta</taxon>
        <taxon>Magnoliopsida</taxon>
        <taxon>Liliopsida</taxon>
        <taxon>Poales</taxon>
        <taxon>Poaceae</taxon>
        <taxon>BOP clade</taxon>
        <taxon>Oryzoideae</taxon>
        <taxon>Oryzeae</taxon>
        <taxon>Oryzinae</taxon>
        <taxon>Oryza</taxon>
    </lineage>
</organism>
<reference evidence="2" key="1">
    <citation type="journal article" date="2013" name="Nat. Commun.">
        <title>Whole-genome sequencing of Oryza brachyantha reveals mechanisms underlying Oryza genome evolution.</title>
        <authorList>
            <person name="Chen J."/>
            <person name="Huang Q."/>
            <person name="Gao D."/>
            <person name="Wang J."/>
            <person name="Lang Y."/>
            <person name="Liu T."/>
            <person name="Li B."/>
            <person name="Bai Z."/>
            <person name="Luis Goicoechea J."/>
            <person name="Liang C."/>
            <person name="Chen C."/>
            <person name="Zhang W."/>
            <person name="Sun S."/>
            <person name="Liao Y."/>
            <person name="Zhang X."/>
            <person name="Yang L."/>
            <person name="Song C."/>
            <person name="Wang M."/>
            <person name="Shi J."/>
            <person name="Liu G."/>
            <person name="Liu J."/>
            <person name="Zhou H."/>
            <person name="Zhou W."/>
            <person name="Yu Q."/>
            <person name="An N."/>
            <person name="Chen Y."/>
            <person name="Cai Q."/>
            <person name="Wang B."/>
            <person name="Liu B."/>
            <person name="Min J."/>
            <person name="Huang Y."/>
            <person name="Wu H."/>
            <person name="Li Z."/>
            <person name="Zhang Y."/>
            <person name="Yin Y."/>
            <person name="Song W."/>
            <person name="Jiang J."/>
            <person name="Jackson S.A."/>
            <person name="Wing R.A."/>
            <person name="Wang J."/>
            <person name="Chen M."/>
        </authorList>
    </citation>
    <scope>NUCLEOTIDE SEQUENCE [LARGE SCALE GENOMIC DNA]</scope>
    <source>
        <strain evidence="2">cv. IRGC 101232</strain>
    </source>
</reference>
<dbReference type="Gramene" id="OB01G19090.1">
    <property type="protein sequence ID" value="OB01G19090.1"/>
    <property type="gene ID" value="OB01G19090"/>
</dbReference>
<sequence>MRTLVHPETAEWTLEYAVSFADIWTSKSYKVTKLPEKAPGLGDAFVHPKNPDVVYFFVEKQLMGVDLRLRKVVEYEARVSSYILLPWELPPAVSAVAAGLNKINQTVTPEVLS</sequence>
<dbReference type="Pfam" id="PF07762">
    <property type="entry name" value="DUF1618"/>
    <property type="match status" value="1"/>
</dbReference>
<dbReference type="AlphaFoldDB" id="J3KY53"/>
<keyword evidence="3" id="KW-1185">Reference proteome</keyword>
<name>J3KY53_ORYBR</name>
<dbReference type="PANTHER" id="PTHR33086:SF44">
    <property type="entry name" value="OS03G0683600 PROTEIN"/>
    <property type="match status" value="1"/>
</dbReference>
<protein>
    <recommendedName>
        <fullName evidence="1">DUF1618 domain-containing protein</fullName>
    </recommendedName>
</protein>